<dbReference type="RefSeq" id="WP_139083818.1">
    <property type="nucleotide sequence ID" value="NZ_VDFV01000077.1"/>
</dbReference>
<reference evidence="1 2" key="1">
    <citation type="submission" date="2019-06" db="EMBL/GenBank/DDBJ databases">
        <authorList>
            <person name="Jiang L."/>
        </authorList>
    </citation>
    <scope>NUCLEOTIDE SEQUENCE [LARGE SCALE GENOMIC DNA]</scope>
    <source>
        <strain evidence="1 2">YIM 48858</strain>
    </source>
</reference>
<protein>
    <submittedName>
        <fullName evidence="1">Uncharacterized protein</fullName>
    </submittedName>
</protein>
<dbReference type="Proteomes" id="UP000305709">
    <property type="component" value="Unassembled WGS sequence"/>
</dbReference>
<comment type="caution">
    <text evidence="1">The sequence shown here is derived from an EMBL/GenBank/DDBJ whole genome shotgun (WGS) entry which is preliminary data.</text>
</comment>
<sequence length="60" mass="6681">MMVKRPKSKLQYSPPQLSIVGSIAGLTARTPEIAADHVGSTWFDLIYDEPESRNTQVVLH</sequence>
<evidence type="ECO:0000313" key="2">
    <source>
        <dbReference type="Proteomes" id="UP000305709"/>
    </source>
</evidence>
<organism evidence="1 2">
    <name type="scientific">Rubellimicrobium roseum</name>
    <dbReference type="NCBI Taxonomy" id="687525"/>
    <lineage>
        <taxon>Bacteria</taxon>
        <taxon>Pseudomonadati</taxon>
        <taxon>Pseudomonadota</taxon>
        <taxon>Alphaproteobacteria</taxon>
        <taxon>Rhodobacterales</taxon>
        <taxon>Roseobacteraceae</taxon>
        <taxon>Rubellimicrobium</taxon>
    </lineage>
</organism>
<name>A0A5C4N9M9_9RHOB</name>
<dbReference type="EMBL" id="VDFV01000077">
    <property type="protein sequence ID" value="TNC60671.1"/>
    <property type="molecule type" value="Genomic_DNA"/>
</dbReference>
<gene>
    <name evidence="1" type="ORF">FHG71_21870</name>
</gene>
<proteinExistence type="predicted"/>
<accession>A0A5C4N9M9</accession>
<keyword evidence="2" id="KW-1185">Reference proteome</keyword>
<dbReference type="AlphaFoldDB" id="A0A5C4N9M9"/>
<evidence type="ECO:0000313" key="1">
    <source>
        <dbReference type="EMBL" id="TNC60671.1"/>
    </source>
</evidence>